<keyword evidence="2" id="KW-0378">Hydrolase</keyword>
<evidence type="ECO:0000259" key="5">
    <source>
        <dbReference type="PROSITE" id="PS51192"/>
    </source>
</evidence>
<dbReference type="KEGG" id="vin:AKJ08_3565"/>
<dbReference type="Pfam" id="PF12029">
    <property type="entry name" value="DUF3516"/>
    <property type="match status" value="1"/>
</dbReference>
<feature type="domain" description="Helicase ATP-binding" evidence="5">
    <location>
        <begin position="50"/>
        <end position="205"/>
    </location>
</feature>
<dbReference type="Proteomes" id="UP000055590">
    <property type="component" value="Chromosome"/>
</dbReference>
<dbReference type="PROSITE" id="PS51192">
    <property type="entry name" value="HELICASE_ATP_BIND_1"/>
    <property type="match status" value="1"/>
</dbReference>
<organism evidence="7 8">
    <name type="scientific">Vulgatibacter incomptus</name>
    <dbReference type="NCBI Taxonomy" id="1391653"/>
    <lineage>
        <taxon>Bacteria</taxon>
        <taxon>Pseudomonadati</taxon>
        <taxon>Myxococcota</taxon>
        <taxon>Myxococcia</taxon>
        <taxon>Myxococcales</taxon>
        <taxon>Cystobacterineae</taxon>
        <taxon>Vulgatibacteraceae</taxon>
        <taxon>Vulgatibacter</taxon>
    </lineage>
</organism>
<dbReference type="GO" id="GO:0005524">
    <property type="term" value="F:ATP binding"/>
    <property type="evidence" value="ECO:0007669"/>
    <property type="project" value="UniProtKB-KW"/>
</dbReference>
<dbReference type="InterPro" id="IPR021904">
    <property type="entry name" value="DUF3516"/>
</dbReference>
<dbReference type="STRING" id="1391653.AKJ08_3565"/>
<evidence type="ECO:0000313" key="7">
    <source>
        <dbReference type="EMBL" id="AKU93178.1"/>
    </source>
</evidence>
<evidence type="ECO:0000256" key="3">
    <source>
        <dbReference type="ARBA" id="ARBA00022806"/>
    </source>
</evidence>
<dbReference type="SMART" id="SM00490">
    <property type="entry name" value="HELICc"/>
    <property type="match status" value="1"/>
</dbReference>
<evidence type="ECO:0000256" key="2">
    <source>
        <dbReference type="ARBA" id="ARBA00022801"/>
    </source>
</evidence>
<evidence type="ECO:0000256" key="4">
    <source>
        <dbReference type="ARBA" id="ARBA00022840"/>
    </source>
</evidence>
<keyword evidence="8" id="KW-1185">Reference proteome</keyword>
<name>A0A0K1PI08_9BACT</name>
<dbReference type="Gene3D" id="3.40.50.300">
    <property type="entry name" value="P-loop containing nucleotide triphosphate hydrolases"/>
    <property type="match status" value="2"/>
</dbReference>
<gene>
    <name evidence="7" type="ORF">AKJ08_3565</name>
</gene>
<dbReference type="InterPro" id="IPR014001">
    <property type="entry name" value="Helicase_ATP-bd"/>
</dbReference>
<dbReference type="AlphaFoldDB" id="A0A0K1PI08"/>
<dbReference type="SUPFAM" id="SSF52540">
    <property type="entry name" value="P-loop containing nucleoside triphosphate hydrolases"/>
    <property type="match status" value="1"/>
</dbReference>
<dbReference type="GO" id="GO:0004386">
    <property type="term" value="F:helicase activity"/>
    <property type="evidence" value="ECO:0007669"/>
    <property type="project" value="UniProtKB-KW"/>
</dbReference>
<dbReference type="PATRIC" id="fig|1391653.3.peg.3722"/>
<sequence length="847" mass="94987">MPMSQPLAPLASLLQANGQGPLDPDQVLERFVAFATAGGIELYPAQEEAILELLAGKHVVLNTPTGSGKSLVAQALHFKAMAEGAVSYYTCPIKALVNEKFFALCEAFGAENVGMLTGDASINRDAPIICCTAEVLANFALRTEDPRVDYVVMDEFHYYGDKDRGIAWQIPLLTLRNATFLLMSATLGDTSKIEESLESLTGRKVATVRSFQRPVPLDFDYSERALHETIEKLVEGNKQPVYLVNFSQKAAAEQAQNLMSVNFSTKEEKAKIREALDGVRFDTPYGKELSRFVLHGIGLHHAGLLPKYRLLVEKLAQSGLLKVISGTDTLGVGVNIPLRTVLFSQLCKYDGDKVGILTVRDFLQVAGRAGRKGFDDRGFVVVQAPEHVIENLRIAEKQAANPKKKLVKQAAPTKGYQHWDKTTFDRLLSRPPEALESRFEVTHGLLLALLQSKTDRRGGGYARLLEIVGRSHGTDRTRRKHKRDAAVRFRHLRHAGIVEVARREGGRPGAHVQVNAALQEDFSLHHTLSLYLLEALDFLDRESPTYALDLLTLVESILENPYAVLYKQLDKAKGDKVAELKAQGMDYEDRMAELEKLEWPKPNRDFIYTTFNAFADRHPWVGEENIRIKSIAREMYENLASFDEYIRDLGLQRSEGVLLRYLSDAYKTLVQAVPESYRDEEVEAIIGHFRELLRTVDSSLLDEWERMQGLERSTGRGGEPEEKPYDLATDKRGLTIRVRSELHRLLKHVADRNWASAIASVRTGWSAEELEAAMASYFEEHASIDVTPHARKPHNTLLAEAGPRQWRAQQRLVDPAGDCDWMLDCVVDLRDFVDDGGPLLRLERVGI</sequence>
<keyword evidence="1" id="KW-0547">Nucleotide-binding</keyword>
<accession>A0A0K1PI08</accession>
<keyword evidence="3 7" id="KW-0347">Helicase</keyword>
<dbReference type="InterPro" id="IPR001650">
    <property type="entry name" value="Helicase_C-like"/>
</dbReference>
<proteinExistence type="predicted"/>
<reference evidence="7 8" key="1">
    <citation type="submission" date="2015-08" db="EMBL/GenBank/DDBJ databases">
        <authorList>
            <person name="Babu N.S."/>
            <person name="Beckwith C.J."/>
            <person name="Beseler K.G."/>
            <person name="Brison A."/>
            <person name="Carone J.V."/>
            <person name="Caskin T.P."/>
            <person name="Diamond M."/>
            <person name="Durham M.E."/>
            <person name="Foxe J.M."/>
            <person name="Go M."/>
            <person name="Henderson B.A."/>
            <person name="Jones I.B."/>
            <person name="McGettigan J.A."/>
            <person name="Micheletti S.J."/>
            <person name="Nasrallah M.E."/>
            <person name="Ortiz D."/>
            <person name="Piller C.R."/>
            <person name="Privatt S.R."/>
            <person name="Schneider S.L."/>
            <person name="Sharp S."/>
            <person name="Smith T.C."/>
            <person name="Stanton J.D."/>
            <person name="Ullery H.E."/>
            <person name="Wilson R.J."/>
            <person name="Serrano M.G."/>
            <person name="Buck G."/>
            <person name="Lee V."/>
            <person name="Wang Y."/>
            <person name="Carvalho R."/>
            <person name="Voegtly L."/>
            <person name="Shi R."/>
            <person name="Duckworth R."/>
            <person name="Johnson A."/>
            <person name="Loviza R."/>
            <person name="Walstead R."/>
            <person name="Shah Z."/>
            <person name="Kiflezghi M."/>
            <person name="Wade K."/>
            <person name="Ball S.L."/>
            <person name="Bradley K.W."/>
            <person name="Asai D.J."/>
            <person name="Bowman C.A."/>
            <person name="Russell D.A."/>
            <person name="Pope W.H."/>
            <person name="Jacobs-Sera D."/>
            <person name="Hendrix R.W."/>
            <person name="Hatfull G.F."/>
        </authorList>
    </citation>
    <scope>NUCLEOTIDE SEQUENCE [LARGE SCALE GENOMIC DNA]</scope>
    <source>
        <strain evidence="7 8">DSM 27710</strain>
    </source>
</reference>
<dbReference type="InterPro" id="IPR011545">
    <property type="entry name" value="DEAD/DEAH_box_helicase_dom"/>
</dbReference>
<evidence type="ECO:0000259" key="6">
    <source>
        <dbReference type="PROSITE" id="PS51194"/>
    </source>
</evidence>
<dbReference type="GO" id="GO:0003676">
    <property type="term" value="F:nucleic acid binding"/>
    <property type="evidence" value="ECO:0007669"/>
    <property type="project" value="InterPro"/>
</dbReference>
<dbReference type="CDD" id="cd17921">
    <property type="entry name" value="DEXHc_Ski2"/>
    <property type="match status" value="1"/>
</dbReference>
<dbReference type="Pfam" id="PF00270">
    <property type="entry name" value="DEAD"/>
    <property type="match status" value="1"/>
</dbReference>
<dbReference type="PANTHER" id="PTHR12131:SF1">
    <property type="entry name" value="ATP-DEPENDENT RNA HELICASE SUPV3L1, MITOCHONDRIAL-RELATED"/>
    <property type="match status" value="1"/>
</dbReference>
<evidence type="ECO:0000256" key="1">
    <source>
        <dbReference type="ARBA" id="ARBA00022741"/>
    </source>
</evidence>
<dbReference type="InterPro" id="IPR027417">
    <property type="entry name" value="P-loop_NTPase"/>
</dbReference>
<dbReference type="InterPro" id="IPR050699">
    <property type="entry name" value="RNA-DNA_Helicase"/>
</dbReference>
<protein>
    <submittedName>
        <fullName evidence="7">Helicase, C-terminal:DEAD/DEAH box helicase</fullName>
    </submittedName>
</protein>
<feature type="domain" description="Helicase C-terminal" evidence="6">
    <location>
        <begin position="225"/>
        <end position="407"/>
    </location>
</feature>
<dbReference type="PANTHER" id="PTHR12131">
    <property type="entry name" value="ATP-DEPENDENT RNA AND DNA HELICASE"/>
    <property type="match status" value="1"/>
</dbReference>
<dbReference type="GO" id="GO:0016787">
    <property type="term" value="F:hydrolase activity"/>
    <property type="evidence" value="ECO:0007669"/>
    <property type="project" value="UniProtKB-KW"/>
</dbReference>
<evidence type="ECO:0000313" key="8">
    <source>
        <dbReference type="Proteomes" id="UP000055590"/>
    </source>
</evidence>
<dbReference type="SMART" id="SM00487">
    <property type="entry name" value="DEXDc"/>
    <property type="match status" value="1"/>
</dbReference>
<keyword evidence="4" id="KW-0067">ATP-binding</keyword>
<dbReference type="EMBL" id="CP012332">
    <property type="protein sequence ID" value="AKU93178.1"/>
    <property type="molecule type" value="Genomic_DNA"/>
</dbReference>
<dbReference type="PROSITE" id="PS51194">
    <property type="entry name" value="HELICASE_CTER"/>
    <property type="match status" value="1"/>
</dbReference>